<evidence type="ECO:0000256" key="6">
    <source>
        <dbReference type="SAM" id="MobiDB-lite"/>
    </source>
</evidence>
<dbReference type="EMBL" id="ATDP01000103">
    <property type="protein sequence ID" value="EQB12466.1"/>
    <property type="molecule type" value="Genomic_DNA"/>
</dbReference>
<dbReference type="RefSeq" id="WP_021224534.1">
    <property type="nucleotide sequence ID" value="NZ_ATDP01000056.1"/>
</dbReference>
<keyword evidence="10" id="KW-1185">Reference proteome</keyword>
<dbReference type="CDD" id="cd16429">
    <property type="entry name" value="VirB10"/>
    <property type="match status" value="1"/>
</dbReference>
<keyword evidence="3 7" id="KW-0812">Transmembrane</keyword>
<protein>
    <submittedName>
        <fullName evidence="8">Conjugal transfer protein TrbI</fullName>
    </submittedName>
</protein>
<comment type="caution">
    <text evidence="8">The sequence shown here is derived from an EMBL/GenBank/DDBJ whole genome shotgun (WGS) entry which is preliminary data.</text>
</comment>
<evidence type="ECO:0000313" key="10">
    <source>
        <dbReference type="Proteomes" id="UP000015531"/>
    </source>
</evidence>
<evidence type="ECO:0000256" key="4">
    <source>
        <dbReference type="ARBA" id="ARBA00022989"/>
    </source>
</evidence>
<sequence length="433" mass="44784">MSAGENSPANGARADDVVAAEPEATSAPQKVAPEGLVLRASPRRVVRFRRGVIIGGAALGSLAIAGVTWMALGSKTLHIVEAGSEKAVSDRRTPADAVADLPGDYSKVKAGTPVLGPPLPGDLGRPILEHQHGLANQGDGPGAGHTASTAAEQAAEAERQRITSQAHQAREAGVMVQSSAHVATSSASDAAGAAVAGQPVATGEAGRLALDPDKDQNNQQRKIDFMAQQATGGTASVHRLETPASPYQLMAGSIIVASLVTGLNSDLPGMVVAQVTEPVFDTVTGRTLLIPQGSRLIGSYDSVVAFGQKRALLAWQRIILPDGSSIQIDNLPATDAAGYAGLADKVDLHSWQLLKGVALSTLLGVGTQLSLGSDESDLVRAIRQSTQQSANQAGQQIVSKNLNIQPTITVRPGWPLRIVVHKDITLRPWGGAR</sequence>
<dbReference type="eggNOG" id="COG2948">
    <property type="taxonomic scope" value="Bacteria"/>
</dbReference>
<comment type="similarity">
    <text evidence="2">Belongs to the TrbI/VirB10 family.</text>
</comment>
<gene>
    <name evidence="9" type="ORF">RLDS_02880</name>
    <name evidence="8" type="ORF">RLDS_20240</name>
</gene>
<dbReference type="Pfam" id="PF03743">
    <property type="entry name" value="TrbI"/>
    <property type="match status" value="1"/>
</dbReference>
<organism evidence="8 10">
    <name type="scientific">Sphingobium lactosutens DS20</name>
    <dbReference type="NCBI Taxonomy" id="1331060"/>
    <lineage>
        <taxon>Bacteria</taxon>
        <taxon>Pseudomonadati</taxon>
        <taxon>Pseudomonadota</taxon>
        <taxon>Alphaproteobacteria</taxon>
        <taxon>Sphingomonadales</taxon>
        <taxon>Sphingomonadaceae</taxon>
        <taxon>Sphingobium</taxon>
    </lineage>
</organism>
<dbReference type="PATRIC" id="fig|1331060.3.peg.3909"/>
<feature type="region of interest" description="Disordered" evidence="6">
    <location>
        <begin position="132"/>
        <end position="177"/>
    </location>
</feature>
<name>T0H818_9SPHN</name>
<dbReference type="Gene3D" id="2.40.128.260">
    <property type="entry name" value="Type IV secretion system, VirB10/TraB/TrbI"/>
    <property type="match status" value="1"/>
</dbReference>
<dbReference type="AlphaFoldDB" id="T0H818"/>
<evidence type="ECO:0000256" key="5">
    <source>
        <dbReference type="ARBA" id="ARBA00023136"/>
    </source>
</evidence>
<accession>T0H818</accession>
<dbReference type="Proteomes" id="UP000015531">
    <property type="component" value="Unassembled WGS sequence"/>
</dbReference>
<evidence type="ECO:0000256" key="7">
    <source>
        <dbReference type="SAM" id="Phobius"/>
    </source>
</evidence>
<dbReference type="GO" id="GO:0016020">
    <property type="term" value="C:membrane"/>
    <property type="evidence" value="ECO:0007669"/>
    <property type="project" value="UniProtKB-SubCell"/>
</dbReference>
<evidence type="ECO:0000256" key="2">
    <source>
        <dbReference type="ARBA" id="ARBA00010265"/>
    </source>
</evidence>
<dbReference type="OrthoDB" id="9807354at2"/>
<reference evidence="8 10" key="1">
    <citation type="journal article" date="2013" name="Genome Announc.">
        <title>Draft Genome Sequence of Sphingobium lactosutens Strain DS20T, Isolated from a Hexachlorocyclohexane Dumpsite.</title>
        <authorList>
            <person name="Kumar R."/>
            <person name="Dwivedi V."/>
            <person name="Negi V."/>
            <person name="Khurana J.P."/>
            <person name="Lal R."/>
        </authorList>
    </citation>
    <scope>NUCLEOTIDE SEQUENCE [LARGE SCALE GENOMIC DNA]</scope>
    <source>
        <strain evidence="8 10">DS20</strain>
    </source>
</reference>
<evidence type="ECO:0000256" key="3">
    <source>
        <dbReference type="ARBA" id="ARBA00022692"/>
    </source>
</evidence>
<dbReference type="InterPro" id="IPR005498">
    <property type="entry name" value="T4SS_VirB10/TraB/TrbI"/>
</dbReference>
<evidence type="ECO:0000256" key="1">
    <source>
        <dbReference type="ARBA" id="ARBA00004167"/>
    </source>
</evidence>
<dbReference type="EMBL" id="ATDP01000056">
    <property type="protein sequence ID" value="EQB18205.1"/>
    <property type="molecule type" value="Genomic_DNA"/>
</dbReference>
<feature type="region of interest" description="Disordered" evidence="6">
    <location>
        <begin position="1"/>
        <end position="29"/>
    </location>
</feature>
<keyword evidence="4 7" id="KW-1133">Transmembrane helix</keyword>
<keyword evidence="5 7" id="KW-0472">Membrane</keyword>
<proteinExistence type="inferred from homology"/>
<evidence type="ECO:0000313" key="9">
    <source>
        <dbReference type="EMBL" id="EQB18205.1"/>
    </source>
</evidence>
<dbReference type="InterPro" id="IPR042217">
    <property type="entry name" value="T4SS_VirB10/TrbI"/>
</dbReference>
<feature type="transmembrane region" description="Helical" evidence="7">
    <location>
        <begin position="52"/>
        <end position="72"/>
    </location>
</feature>
<evidence type="ECO:0000313" key="8">
    <source>
        <dbReference type="EMBL" id="EQB12466.1"/>
    </source>
</evidence>
<comment type="subcellular location">
    <subcellularLocation>
        <location evidence="1">Membrane</location>
        <topology evidence="1">Single-pass membrane protein</topology>
    </subcellularLocation>
</comment>